<dbReference type="Proteomes" id="UP000002497">
    <property type="component" value="Unassembled WGS sequence"/>
</dbReference>
<keyword evidence="2" id="KW-1185">Reference proteome</keyword>
<organism evidence="2">
    <name type="scientific">Coccidioides posadasii (strain RMSCC 757 / Silveira)</name>
    <name type="common">Valley fever fungus</name>
    <dbReference type="NCBI Taxonomy" id="443226"/>
    <lineage>
        <taxon>Eukaryota</taxon>
        <taxon>Fungi</taxon>
        <taxon>Dikarya</taxon>
        <taxon>Ascomycota</taxon>
        <taxon>Pezizomycotina</taxon>
        <taxon>Eurotiomycetes</taxon>
        <taxon>Eurotiomycetidae</taxon>
        <taxon>Onygenales</taxon>
        <taxon>Onygenaceae</taxon>
        <taxon>Coccidioides</taxon>
    </lineage>
</organism>
<reference evidence="2" key="1">
    <citation type="journal article" date="2010" name="Genome Res.">
        <title>Population genomic sequencing of Coccidioides fungi reveals recent hybridization and transposon control.</title>
        <authorList>
            <person name="Neafsey D.E."/>
            <person name="Barker B.M."/>
            <person name="Sharpton T.J."/>
            <person name="Stajich J.E."/>
            <person name="Park D.J."/>
            <person name="Whiston E."/>
            <person name="Hung C.-Y."/>
            <person name="McMahan C."/>
            <person name="White J."/>
            <person name="Sykes S."/>
            <person name="Heiman D."/>
            <person name="Young S."/>
            <person name="Zeng Q."/>
            <person name="Abouelleil A."/>
            <person name="Aftuck L."/>
            <person name="Bessette D."/>
            <person name="Brown A."/>
            <person name="FitzGerald M."/>
            <person name="Lui A."/>
            <person name="Macdonald J.P."/>
            <person name="Priest M."/>
            <person name="Orbach M.J."/>
            <person name="Galgiani J.N."/>
            <person name="Kirkland T.N."/>
            <person name="Cole G.T."/>
            <person name="Birren B.W."/>
            <person name="Henn M.R."/>
            <person name="Taylor J.W."/>
            <person name="Rounsley S.D."/>
        </authorList>
    </citation>
    <scope>NUCLEOTIDE SEQUENCE [LARGE SCALE GENOMIC DNA]</scope>
    <source>
        <strain evidence="2">RMSCC 757 / Silveira</strain>
    </source>
</reference>
<protein>
    <submittedName>
        <fullName evidence="1">Uncharacterized protein</fullName>
    </submittedName>
</protein>
<accession>E9CT32</accession>
<dbReference type="VEuPathDB" id="FungiDB:CPSG_00741"/>
<evidence type="ECO:0000313" key="2">
    <source>
        <dbReference type="Proteomes" id="UP000002497"/>
    </source>
</evidence>
<sequence>MTVIQRRSNHSRRAGRRRTMLKAVCEFVSMPASGFDVKIWILETLVSEN</sequence>
<reference evidence="2" key="2">
    <citation type="submission" date="2010-03" db="EMBL/GenBank/DDBJ databases">
        <title>The genome sequence of Coccidioides posadasii strain Silveira.</title>
        <authorList>
            <consortium name="The Broad Institute Genome Sequencing Center for Infectious Disease"/>
            <person name="Neafsey D."/>
            <person name="Orbach M."/>
            <person name="Henn M.R."/>
            <person name="Cole G.T."/>
            <person name="Galgiani J."/>
            <person name="Gardner M.J."/>
            <person name="Kirkland T.N."/>
            <person name="Taylor J.W."/>
            <person name="Young S.K."/>
            <person name="Zeng Q."/>
            <person name="Koehrsen M."/>
            <person name="Alvarado L."/>
            <person name="Berlin A."/>
            <person name="Borenstein D."/>
            <person name="Chapman S.B."/>
            <person name="Chen Z."/>
            <person name="Engels R."/>
            <person name="Freedman E."/>
            <person name="Gellesch M."/>
            <person name="Goldberg J."/>
            <person name="Griggs A."/>
            <person name="Gujja S."/>
            <person name="Heilman E."/>
            <person name="Heiman D."/>
            <person name="Howarth C."/>
            <person name="Jen D."/>
            <person name="Larson L."/>
            <person name="Mehta T."/>
            <person name="Neiman D."/>
            <person name="Park D."/>
            <person name="Pearson M."/>
            <person name="Richards J."/>
            <person name="Roberts A."/>
            <person name="Saif S."/>
            <person name="Shea T."/>
            <person name="Shenoy N."/>
            <person name="Sisk P."/>
            <person name="Stolte C."/>
            <person name="Sykes S."/>
            <person name="Walk T."/>
            <person name="White J."/>
            <person name="Yandava C."/>
            <person name="Haas B."/>
            <person name="Nusbaum C."/>
            <person name="Birren B."/>
        </authorList>
    </citation>
    <scope>NUCLEOTIDE SEQUENCE [LARGE SCALE GENOMIC DNA]</scope>
    <source>
        <strain evidence="2">RMSCC 757 / Silveira</strain>
    </source>
</reference>
<proteinExistence type="predicted"/>
<name>E9CT32_COCPS</name>
<dbReference type="HOGENOM" id="CLU_3142981_0_0_1"/>
<dbReference type="AlphaFoldDB" id="E9CT32"/>
<dbReference type="EMBL" id="GL636486">
    <property type="protein sequence ID" value="EFW22842.1"/>
    <property type="molecule type" value="Genomic_DNA"/>
</dbReference>
<evidence type="ECO:0000313" key="1">
    <source>
        <dbReference type="EMBL" id="EFW22842.1"/>
    </source>
</evidence>
<gene>
    <name evidence="1" type="ORF">CPSG_00741</name>
</gene>